<gene>
    <name evidence="1" type="ORF">CIHG_02327</name>
</gene>
<reference evidence="2" key="1">
    <citation type="journal article" date="2010" name="Genome Res.">
        <title>Population genomic sequencing of Coccidioides fungi reveals recent hybridization and transposon control.</title>
        <authorList>
            <person name="Neafsey D.E."/>
            <person name="Barker B.M."/>
            <person name="Sharpton T.J."/>
            <person name="Stajich J.E."/>
            <person name="Park D.J."/>
            <person name="Whiston E."/>
            <person name="Hung C.-Y."/>
            <person name="McMahan C."/>
            <person name="White J."/>
            <person name="Sykes S."/>
            <person name="Heiman D."/>
            <person name="Young S."/>
            <person name="Zeng Q."/>
            <person name="Abouelleil A."/>
            <person name="Aftuck L."/>
            <person name="Bessette D."/>
            <person name="Brown A."/>
            <person name="FitzGerald M."/>
            <person name="Lui A."/>
            <person name="Macdonald J.P."/>
            <person name="Priest M."/>
            <person name="Orbach M.J."/>
            <person name="Galgiani J.N."/>
            <person name="Kirkland T.N."/>
            <person name="Cole G.T."/>
            <person name="Birren B.W."/>
            <person name="Henn M.R."/>
            <person name="Taylor J.W."/>
            <person name="Rounsley S.D."/>
        </authorList>
    </citation>
    <scope>NUCLEOTIDE SEQUENCE [LARGE SCALE GENOMIC DNA]</scope>
    <source>
        <strain evidence="2">H538.4</strain>
    </source>
</reference>
<proteinExistence type="predicted"/>
<dbReference type="Proteomes" id="UP000054563">
    <property type="component" value="Unassembled WGS sequence"/>
</dbReference>
<protein>
    <submittedName>
        <fullName evidence="1">Uncharacterized protein</fullName>
    </submittedName>
</protein>
<dbReference type="EMBL" id="DS016985">
    <property type="protein sequence ID" value="KMU84543.1"/>
    <property type="molecule type" value="Genomic_DNA"/>
</dbReference>
<sequence length="203" mass="22938">MSCIACQGAGRRKLLRSMSWVLAYPPPASTITTYLCTLSVDGLDNGTLSAIHDCLGHAQWMSAYSWEPVSASLLYSKLPTSRSWVLKNRVFREIASFYQCSTGNEVNKAVGIELENNIPYFSWKLKVSPHRKSVLTDRRRQLHAFRLTENVWVWLDYKGRSSACRELIVPSTHSSRGRVTSVRSLCTGIIFARDDFASIMAQR</sequence>
<name>A0A0J8UBP6_COCIT</name>
<organism evidence="1 2">
    <name type="scientific">Coccidioides immitis H538.4</name>
    <dbReference type="NCBI Taxonomy" id="396776"/>
    <lineage>
        <taxon>Eukaryota</taxon>
        <taxon>Fungi</taxon>
        <taxon>Dikarya</taxon>
        <taxon>Ascomycota</taxon>
        <taxon>Pezizomycotina</taxon>
        <taxon>Eurotiomycetes</taxon>
        <taxon>Eurotiomycetidae</taxon>
        <taxon>Onygenales</taxon>
        <taxon>Onygenaceae</taxon>
        <taxon>Coccidioides</taxon>
    </lineage>
</organism>
<dbReference type="VEuPathDB" id="FungiDB:CIHG_02327"/>
<evidence type="ECO:0000313" key="1">
    <source>
        <dbReference type="EMBL" id="KMU84543.1"/>
    </source>
</evidence>
<evidence type="ECO:0000313" key="2">
    <source>
        <dbReference type="Proteomes" id="UP000054563"/>
    </source>
</evidence>
<accession>A0A0J8UBP6</accession>
<dbReference type="AlphaFoldDB" id="A0A0J8UBP6"/>